<dbReference type="PANTHER" id="PTHR31528">
    <property type="entry name" value="4-AMINO-5-HYDROXYMETHYL-2-METHYLPYRIMIDINE PHOSPHATE SYNTHASE THI11-RELATED"/>
    <property type="match status" value="1"/>
</dbReference>
<feature type="domain" description="SsuA/THI5-like" evidence="1">
    <location>
        <begin position="2"/>
        <end position="91"/>
    </location>
</feature>
<proteinExistence type="predicted"/>
<feature type="non-terminal residue" evidence="2">
    <location>
        <position position="1"/>
    </location>
</feature>
<reference evidence="2 3" key="1">
    <citation type="submission" date="2015-04" db="EMBL/GenBank/DDBJ databases">
        <title>Comparative genomics of rhizobia nodulating Arachis hypogaea in China.</title>
        <authorList>
            <person name="Li Y."/>
        </authorList>
    </citation>
    <scope>NUCLEOTIDE SEQUENCE [LARGE SCALE GENOMIC DNA]</scope>
    <source>
        <strain evidence="2 3">CCBAU 51787</strain>
    </source>
</reference>
<dbReference type="Pfam" id="PF09084">
    <property type="entry name" value="NMT1"/>
    <property type="match status" value="1"/>
</dbReference>
<dbReference type="Proteomes" id="UP000290565">
    <property type="component" value="Unassembled WGS sequence"/>
</dbReference>
<dbReference type="EMBL" id="LBJM01000133">
    <property type="protein sequence ID" value="RXH27767.1"/>
    <property type="molecule type" value="Genomic_DNA"/>
</dbReference>
<accession>A0A4Q0S522</accession>
<evidence type="ECO:0000313" key="3">
    <source>
        <dbReference type="Proteomes" id="UP000290565"/>
    </source>
</evidence>
<dbReference type="GO" id="GO:0009228">
    <property type="term" value="P:thiamine biosynthetic process"/>
    <property type="evidence" value="ECO:0007669"/>
    <property type="project" value="InterPro"/>
</dbReference>
<dbReference type="PANTHER" id="PTHR31528:SF3">
    <property type="entry name" value="THIAMINE BIOSYNTHESIS PROTEIN HI_0357-RELATED"/>
    <property type="match status" value="1"/>
</dbReference>
<feature type="non-terminal residue" evidence="2">
    <location>
        <position position="109"/>
    </location>
</feature>
<evidence type="ECO:0000259" key="1">
    <source>
        <dbReference type="Pfam" id="PF09084"/>
    </source>
</evidence>
<evidence type="ECO:0000313" key="2">
    <source>
        <dbReference type="EMBL" id="RXH27767.1"/>
    </source>
</evidence>
<gene>
    <name evidence="2" type="ORF">XH94_35365</name>
</gene>
<dbReference type="AlphaFoldDB" id="A0A4Q0S522"/>
<dbReference type="InterPro" id="IPR015168">
    <property type="entry name" value="SsuA/THI5"/>
</dbReference>
<name>A0A4Q0S522_9BRAD</name>
<sequence length="109" mass="12215">MLLIAGKIDFFMAANTLMSFDAVANNVPVISIAAVFQKDPQVMLTQPDAKVAKLEDLKPLTLFVSKEGMTSYFQWLKSEYGFSEKNVRPYNFNPQPFIANPKSAMQGYV</sequence>
<dbReference type="Gene3D" id="3.40.190.10">
    <property type="entry name" value="Periplasmic binding protein-like II"/>
    <property type="match status" value="2"/>
</dbReference>
<protein>
    <submittedName>
        <fullName evidence="2">Nitrate ABC transporter substrate-binding protein</fullName>
    </submittedName>
</protein>
<organism evidence="2 3">
    <name type="scientific">Bradyrhizobium zhanjiangense</name>
    <dbReference type="NCBI Taxonomy" id="1325107"/>
    <lineage>
        <taxon>Bacteria</taxon>
        <taxon>Pseudomonadati</taxon>
        <taxon>Pseudomonadota</taxon>
        <taxon>Alphaproteobacteria</taxon>
        <taxon>Hyphomicrobiales</taxon>
        <taxon>Nitrobacteraceae</taxon>
        <taxon>Bradyrhizobium</taxon>
    </lineage>
</organism>
<comment type="caution">
    <text evidence="2">The sequence shown here is derived from an EMBL/GenBank/DDBJ whole genome shotgun (WGS) entry which is preliminary data.</text>
</comment>
<dbReference type="RefSeq" id="WP_164939807.1">
    <property type="nucleotide sequence ID" value="NZ_LBJM01000133.1"/>
</dbReference>
<dbReference type="InterPro" id="IPR027939">
    <property type="entry name" value="NMT1/THI5"/>
</dbReference>
<dbReference type="SUPFAM" id="SSF53850">
    <property type="entry name" value="Periplasmic binding protein-like II"/>
    <property type="match status" value="1"/>
</dbReference>